<feature type="compositionally biased region" description="Basic and acidic residues" evidence="1">
    <location>
        <begin position="175"/>
        <end position="190"/>
    </location>
</feature>
<proteinExistence type="predicted"/>
<accession>A0ABV7VG09</accession>
<name>A0ABV7VG09_9PROT</name>
<evidence type="ECO:0000313" key="2">
    <source>
        <dbReference type="EMBL" id="MFC3676454.1"/>
    </source>
</evidence>
<organism evidence="2 3">
    <name type="scientific">Ferrovibrio xuzhouensis</name>
    <dbReference type="NCBI Taxonomy" id="1576914"/>
    <lineage>
        <taxon>Bacteria</taxon>
        <taxon>Pseudomonadati</taxon>
        <taxon>Pseudomonadota</taxon>
        <taxon>Alphaproteobacteria</taxon>
        <taxon>Rhodospirillales</taxon>
        <taxon>Rhodospirillaceae</taxon>
        <taxon>Ferrovibrio</taxon>
    </lineage>
</organism>
<feature type="region of interest" description="Disordered" evidence="1">
    <location>
        <begin position="175"/>
        <end position="238"/>
    </location>
</feature>
<dbReference type="RefSeq" id="WP_379727103.1">
    <property type="nucleotide sequence ID" value="NZ_JBHRYJ010000002.1"/>
</dbReference>
<dbReference type="InterPro" id="IPR010421">
    <property type="entry name" value="TrcR"/>
</dbReference>
<keyword evidence="3" id="KW-1185">Reference proteome</keyword>
<dbReference type="Proteomes" id="UP001595711">
    <property type="component" value="Unassembled WGS sequence"/>
</dbReference>
<dbReference type="EMBL" id="JBHRYJ010000002">
    <property type="protein sequence ID" value="MFC3676454.1"/>
    <property type="molecule type" value="Genomic_DNA"/>
</dbReference>
<gene>
    <name evidence="2" type="ORF">ACFOOQ_12930</name>
</gene>
<evidence type="ECO:0000256" key="1">
    <source>
        <dbReference type="SAM" id="MobiDB-lite"/>
    </source>
</evidence>
<feature type="compositionally biased region" description="Low complexity" evidence="1">
    <location>
        <begin position="195"/>
        <end position="211"/>
    </location>
</feature>
<sequence length="238" mass="25542">MALPLMPKATAVWLIDNTKLTFDQIAQFCGLHPLEVKGIADGEVAVGIVGLDPVANSQVSAEEIARCEADPAGDLKLLTPAVPVQRQKTKGAKYTPLSKRQDRPDAIAWLLKYHPEVADAQVQKLLGTTKATIDSVRNRTHWNHANIKPRDPVSLGMCSQTELDRVLILAAKRRENREKREAREQARAGRETGLPPAAEIPAAAPVDAPAAEPEKPAEPTVADVFGTGGDAGGDDSED</sequence>
<protein>
    <submittedName>
        <fullName evidence="2">DUF1013 domain-containing protein</fullName>
    </submittedName>
</protein>
<reference evidence="3" key="1">
    <citation type="journal article" date="2019" name="Int. J. Syst. Evol. Microbiol.">
        <title>The Global Catalogue of Microorganisms (GCM) 10K type strain sequencing project: providing services to taxonomists for standard genome sequencing and annotation.</title>
        <authorList>
            <consortium name="The Broad Institute Genomics Platform"/>
            <consortium name="The Broad Institute Genome Sequencing Center for Infectious Disease"/>
            <person name="Wu L."/>
            <person name="Ma J."/>
        </authorList>
    </citation>
    <scope>NUCLEOTIDE SEQUENCE [LARGE SCALE GENOMIC DNA]</scope>
    <source>
        <strain evidence="3">KCTC 42182</strain>
    </source>
</reference>
<comment type="caution">
    <text evidence="2">The sequence shown here is derived from an EMBL/GenBank/DDBJ whole genome shotgun (WGS) entry which is preliminary data.</text>
</comment>
<dbReference type="Pfam" id="PF06242">
    <property type="entry name" value="TrcR"/>
    <property type="match status" value="1"/>
</dbReference>
<evidence type="ECO:0000313" key="3">
    <source>
        <dbReference type="Proteomes" id="UP001595711"/>
    </source>
</evidence>